<dbReference type="EMBL" id="ABVQ01000037">
    <property type="protein sequence ID" value="EEC55853.1"/>
    <property type="molecule type" value="Genomic_DNA"/>
</dbReference>
<gene>
    <name evidence="1" type="ORF">BACPEC_02360</name>
</gene>
<dbReference type="InterPro" id="IPR029044">
    <property type="entry name" value="Nucleotide-diphossugar_trans"/>
</dbReference>
<proteinExistence type="predicted"/>
<name>B7AUG2_9FIRM</name>
<reference evidence="1 2" key="1">
    <citation type="submission" date="2008-11" db="EMBL/GenBank/DDBJ databases">
        <title>Draft genome sequence of Bacteroides pectinophilus (ATCC 43243).</title>
        <authorList>
            <person name="Sudarsanam P."/>
            <person name="Ley R."/>
            <person name="Guruge J."/>
            <person name="Turnbaugh P.J."/>
            <person name="Mahowald M."/>
            <person name="Liep D."/>
            <person name="Gordon J."/>
        </authorList>
    </citation>
    <scope>NUCLEOTIDE SEQUENCE [LARGE SCALE GENOMIC DNA]</scope>
    <source>
        <strain evidence="1 2">ATCC 43243</strain>
    </source>
</reference>
<keyword evidence="2" id="KW-1185">Reference proteome</keyword>
<dbReference type="STRING" id="483218.BACPEC_02360"/>
<dbReference type="Gene3D" id="3.90.550.10">
    <property type="entry name" value="Spore Coat Polysaccharide Biosynthesis Protein SpsA, Chain A"/>
    <property type="match status" value="1"/>
</dbReference>
<dbReference type="SUPFAM" id="SSF53448">
    <property type="entry name" value="Nucleotide-diphospho-sugar transferases"/>
    <property type="match status" value="1"/>
</dbReference>
<dbReference type="Proteomes" id="UP000003136">
    <property type="component" value="Unassembled WGS sequence"/>
</dbReference>
<dbReference type="HOGENOM" id="CLU_054735_1_0_9"/>
<evidence type="ECO:0000313" key="2">
    <source>
        <dbReference type="Proteomes" id="UP000003136"/>
    </source>
</evidence>
<dbReference type="eggNOG" id="COG1216">
    <property type="taxonomic scope" value="Bacteria"/>
</dbReference>
<sequence length="312" mass="36002">MRAPVVVFAYNRKEHLKRTLEALAANEGADETSLYIYIDAPKEGLPKDSEQVKANEAVKKYVEEFTASGCGKVFADITTEAAQIHKGLADAVIGGVSDVIDRHGTAIVVEDDIVTSPYFLNYMNDALEYYKDNDKVWSISGYTLPLPALKGYDKDVYAFYRCCSWGWATWKDRWVMNDWNVRSFKSFDRNYFKRRRFNRGGRDLSFQLDRQMLDLIDSWAIRWGYNESIHDMVTIYPSASYVDNEGFDGSGTHFGSVSTNYNTTIQGKKNYTFTEPFVDRKIAKQFRDRYSENALKAFIKEVLYCLHLYEVK</sequence>
<dbReference type="AlphaFoldDB" id="B7AUG2"/>
<evidence type="ECO:0000313" key="1">
    <source>
        <dbReference type="EMBL" id="EEC55853.1"/>
    </source>
</evidence>
<reference evidence="1 2" key="2">
    <citation type="submission" date="2008-11" db="EMBL/GenBank/DDBJ databases">
        <authorList>
            <person name="Fulton L."/>
            <person name="Clifton S."/>
            <person name="Fulton B."/>
            <person name="Xu J."/>
            <person name="Minx P."/>
            <person name="Pepin K.H."/>
            <person name="Johnson M."/>
            <person name="Bhonagiri V."/>
            <person name="Nash W.E."/>
            <person name="Mardis E.R."/>
            <person name="Wilson R.K."/>
        </authorList>
    </citation>
    <scope>NUCLEOTIDE SEQUENCE [LARGE SCALE GENOMIC DNA]</scope>
    <source>
        <strain evidence="1 2">ATCC 43243</strain>
    </source>
</reference>
<organism evidence="1 2">
    <name type="scientific">[Bacteroides] pectinophilus ATCC 43243</name>
    <dbReference type="NCBI Taxonomy" id="483218"/>
    <lineage>
        <taxon>Bacteria</taxon>
        <taxon>Bacillati</taxon>
        <taxon>Bacillota</taxon>
        <taxon>Clostridia</taxon>
        <taxon>Eubacteriales</taxon>
    </lineage>
</organism>
<comment type="caution">
    <text evidence="1">The sequence shown here is derived from an EMBL/GenBank/DDBJ whole genome shotgun (WGS) entry which is preliminary data.</text>
</comment>
<protein>
    <recommendedName>
        <fullName evidence="3">Glycosyltransferase 2-like domain-containing protein</fullName>
    </recommendedName>
</protein>
<accession>B7AUG2</accession>
<evidence type="ECO:0008006" key="3">
    <source>
        <dbReference type="Google" id="ProtNLM"/>
    </source>
</evidence>